<evidence type="ECO:0000256" key="4">
    <source>
        <dbReference type="ARBA" id="ARBA00022980"/>
    </source>
</evidence>
<dbReference type="GO" id="GO:0006412">
    <property type="term" value="P:translation"/>
    <property type="evidence" value="ECO:0007669"/>
    <property type="project" value="InterPro"/>
</dbReference>
<protein>
    <recommendedName>
        <fullName evidence="7">Large ribosomal subunit protein bL27m</fullName>
    </recommendedName>
    <alternativeName>
        <fullName evidence="8">39S ribosomal protein L27, mitochondrial</fullName>
    </alternativeName>
</protein>
<dbReference type="Gene3D" id="2.40.50.100">
    <property type="match status" value="1"/>
</dbReference>
<comment type="similarity">
    <text evidence="2">Belongs to the bacterial ribosomal protein bL27 family.</text>
</comment>
<dbReference type="SUPFAM" id="SSF110324">
    <property type="entry name" value="Ribosomal L27 protein-like"/>
    <property type="match status" value="1"/>
</dbReference>
<dbReference type="GO" id="GO:0005743">
    <property type="term" value="C:mitochondrial inner membrane"/>
    <property type="evidence" value="ECO:0007669"/>
    <property type="project" value="UniProtKB-ARBA"/>
</dbReference>
<dbReference type="FunFam" id="2.40.50.100:FF:000031">
    <property type="entry name" value="39S ribosomal protein L27, mitochondrial"/>
    <property type="match status" value="1"/>
</dbReference>
<evidence type="ECO:0000313" key="10">
    <source>
        <dbReference type="Proteomes" id="UP000250275"/>
    </source>
</evidence>
<keyword evidence="6" id="KW-0687">Ribonucleoprotein</keyword>
<evidence type="ECO:0000256" key="6">
    <source>
        <dbReference type="ARBA" id="ARBA00023274"/>
    </source>
</evidence>
<organism evidence="9 10">
    <name type="scientific">Eufriesea mexicana</name>
    <dbReference type="NCBI Taxonomy" id="516756"/>
    <lineage>
        <taxon>Eukaryota</taxon>
        <taxon>Metazoa</taxon>
        <taxon>Ecdysozoa</taxon>
        <taxon>Arthropoda</taxon>
        <taxon>Hexapoda</taxon>
        <taxon>Insecta</taxon>
        <taxon>Pterygota</taxon>
        <taxon>Neoptera</taxon>
        <taxon>Endopterygota</taxon>
        <taxon>Hymenoptera</taxon>
        <taxon>Apocrita</taxon>
        <taxon>Aculeata</taxon>
        <taxon>Apoidea</taxon>
        <taxon>Anthophila</taxon>
        <taxon>Apidae</taxon>
        <taxon>Eufriesea</taxon>
    </lineage>
</organism>
<comment type="subcellular location">
    <subcellularLocation>
        <location evidence="1">Mitochondrion</location>
    </subcellularLocation>
</comment>
<dbReference type="Pfam" id="PF01016">
    <property type="entry name" value="Ribosomal_L27"/>
    <property type="match status" value="1"/>
</dbReference>
<keyword evidence="10" id="KW-1185">Reference proteome</keyword>
<reference evidence="9 10" key="1">
    <citation type="submission" date="2015-07" db="EMBL/GenBank/DDBJ databases">
        <title>The genome of Eufriesea mexicana.</title>
        <authorList>
            <person name="Pan H."/>
            <person name="Kapheim K."/>
        </authorList>
    </citation>
    <scope>NUCLEOTIDE SEQUENCE [LARGE SCALE GENOMIC DNA]</scope>
    <source>
        <strain evidence="9">0111107269</strain>
        <tissue evidence="9">Whole body</tissue>
    </source>
</reference>
<keyword evidence="5" id="KW-0496">Mitochondrion</keyword>
<dbReference type="GO" id="GO:0003735">
    <property type="term" value="F:structural constituent of ribosome"/>
    <property type="evidence" value="ECO:0007669"/>
    <property type="project" value="InterPro"/>
</dbReference>
<dbReference type="OrthoDB" id="1867012at2759"/>
<keyword evidence="3" id="KW-0809">Transit peptide</keyword>
<dbReference type="PANTHER" id="PTHR15893:SF0">
    <property type="entry name" value="LARGE RIBOSOMAL SUBUNIT PROTEIN BL27M"/>
    <property type="match status" value="1"/>
</dbReference>
<proteinExistence type="inferred from homology"/>
<evidence type="ECO:0000256" key="2">
    <source>
        <dbReference type="ARBA" id="ARBA00010797"/>
    </source>
</evidence>
<dbReference type="PRINTS" id="PR00063">
    <property type="entry name" value="RIBOSOMALL27"/>
</dbReference>
<evidence type="ECO:0000256" key="1">
    <source>
        <dbReference type="ARBA" id="ARBA00004173"/>
    </source>
</evidence>
<keyword evidence="4 9" id="KW-0689">Ribosomal protein</keyword>
<gene>
    <name evidence="9" type="ORF">WN48_06413</name>
</gene>
<dbReference type="InterPro" id="IPR001684">
    <property type="entry name" value="Ribosomal_bL27"/>
</dbReference>
<evidence type="ECO:0000256" key="8">
    <source>
        <dbReference type="ARBA" id="ARBA00076963"/>
    </source>
</evidence>
<evidence type="ECO:0000313" key="9">
    <source>
        <dbReference type="EMBL" id="OAD54629.1"/>
    </source>
</evidence>
<dbReference type="Proteomes" id="UP000250275">
    <property type="component" value="Unassembled WGS sequence"/>
</dbReference>
<sequence>MTLLTQFFNCSLKKTNSLVNSTATNLVCVRYASKKAGGSTHNSPGNRKPKHRGWRVQDGHYVQESTMLATQLRLRFHPGLYVGFGKNGTLYALEKGKVVVTCEKIKPNMSRSWVKMNYAGRESSVIYKKYFNVIPEPQHNKFVLVDTL</sequence>
<dbReference type="GO" id="GO:0005762">
    <property type="term" value="C:mitochondrial large ribosomal subunit"/>
    <property type="evidence" value="ECO:0007669"/>
    <property type="project" value="TreeGrafter"/>
</dbReference>
<dbReference type="AlphaFoldDB" id="A0A310SM28"/>
<evidence type="ECO:0000256" key="7">
    <source>
        <dbReference type="ARBA" id="ARBA00035267"/>
    </source>
</evidence>
<dbReference type="EMBL" id="KQ764027">
    <property type="protein sequence ID" value="OAD54629.1"/>
    <property type="molecule type" value="Genomic_DNA"/>
</dbReference>
<evidence type="ECO:0000256" key="3">
    <source>
        <dbReference type="ARBA" id="ARBA00022946"/>
    </source>
</evidence>
<accession>A0A310SM28</accession>
<dbReference type="PANTHER" id="PTHR15893">
    <property type="entry name" value="RIBOSOMAL PROTEIN L27"/>
    <property type="match status" value="1"/>
</dbReference>
<evidence type="ECO:0000256" key="5">
    <source>
        <dbReference type="ARBA" id="ARBA00023128"/>
    </source>
</evidence>
<name>A0A310SM28_9HYME</name>